<dbReference type="Proteomes" id="UP001629214">
    <property type="component" value="Unassembled WGS sequence"/>
</dbReference>
<proteinExistence type="predicted"/>
<evidence type="ECO:0000313" key="1">
    <source>
        <dbReference type="EMBL" id="MFL9880840.1"/>
    </source>
</evidence>
<name>A0ABW8ZDI7_9BURK</name>
<organism evidence="1 2">
    <name type="scientific">Herbaspirillum rhizosphaerae</name>
    <dbReference type="NCBI Taxonomy" id="346179"/>
    <lineage>
        <taxon>Bacteria</taxon>
        <taxon>Pseudomonadati</taxon>
        <taxon>Pseudomonadota</taxon>
        <taxon>Betaproteobacteria</taxon>
        <taxon>Burkholderiales</taxon>
        <taxon>Oxalobacteraceae</taxon>
        <taxon>Herbaspirillum</taxon>
    </lineage>
</organism>
<reference evidence="1 2" key="1">
    <citation type="journal article" date="2024" name="Chem. Sci.">
        <title>Discovery of megapolipeptins by genome mining of a Burkholderiales bacteria collection.</title>
        <authorList>
            <person name="Paulo B.S."/>
            <person name="Recchia M.J.J."/>
            <person name="Lee S."/>
            <person name="Fergusson C.H."/>
            <person name="Romanowski S.B."/>
            <person name="Hernandez A."/>
            <person name="Krull N."/>
            <person name="Liu D.Y."/>
            <person name="Cavanagh H."/>
            <person name="Bos A."/>
            <person name="Gray C.A."/>
            <person name="Murphy B.T."/>
            <person name="Linington R.G."/>
            <person name="Eustaquio A.S."/>
        </authorList>
    </citation>
    <scope>NUCLEOTIDE SEQUENCE [LARGE SCALE GENOMIC DNA]</scope>
    <source>
        <strain evidence="1 2">RL21-008-BIB-B</strain>
    </source>
</reference>
<comment type="caution">
    <text evidence="1">The sequence shown here is derived from an EMBL/GenBank/DDBJ whole genome shotgun (WGS) entry which is preliminary data.</text>
</comment>
<dbReference type="EMBL" id="JAQQFR010000016">
    <property type="protein sequence ID" value="MFL9880840.1"/>
    <property type="molecule type" value="Genomic_DNA"/>
</dbReference>
<evidence type="ECO:0000313" key="2">
    <source>
        <dbReference type="Proteomes" id="UP001629214"/>
    </source>
</evidence>
<dbReference type="RefSeq" id="WP_408169847.1">
    <property type="nucleotide sequence ID" value="NZ_JAQQFR010000016.1"/>
</dbReference>
<protein>
    <submittedName>
        <fullName evidence="1">Uncharacterized protein</fullName>
    </submittedName>
</protein>
<accession>A0ABW8ZDI7</accession>
<keyword evidence="2" id="KW-1185">Reference proteome</keyword>
<sequence length="127" mass="14767">MSHQLPELPETPYLTFWREEATPMNPFHAEHFKFSDVKLLPWGRQNLVRLYTADQMRAYAELAIASVKREPLSDEQIEAIWESHKYKLSGWDYDGMSVMQETDFERGARAIEQAHGIGATVKDPEQK</sequence>
<gene>
    <name evidence="1" type="ORF">PQR63_20750</name>
</gene>